<accession>A0A8H7Q6T7</accession>
<dbReference type="AlphaFoldDB" id="A0A8H7Q6T7"/>
<evidence type="ECO:0000313" key="2">
    <source>
        <dbReference type="Proteomes" id="UP000654370"/>
    </source>
</evidence>
<keyword evidence="2" id="KW-1185">Reference proteome</keyword>
<dbReference type="EMBL" id="JAEPQZ010000001">
    <property type="protein sequence ID" value="KAG2186169.1"/>
    <property type="molecule type" value="Genomic_DNA"/>
</dbReference>
<dbReference type="Proteomes" id="UP000654370">
    <property type="component" value="Unassembled WGS sequence"/>
</dbReference>
<reference evidence="1" key="1">
    <citation type="submission" date="2020-12" db="EMBL/GenBank/DDBJ databases">
        <title>Metabolic potential, ecology and presence of endohyphal bacteria is reflected in genomic diversity of Mucoromycotina.</title>
        <authorList>
            <person name="Muszewska A."/>
            <person name="Okrasinska A."/>
            <person name="Steczkiewicz K."/>
            <person name="Drgas O."/>
            <person name="Orlowska M."/>
            <person name="Perlinska-Lenart U."/>
            <person name="Aleksandrzak-Piekarczyk T."/>
            <person name="Szatraj K."/>
            <person name="Zielenkiewicz U."/>
            <person name="Pilsyk S."/>
            <person name="Malc E."/>
            <person name="Mieczkowski P."/>
            <person name="Kruszewska J.S."/>
            <person name="Biernat P."/>
            <person name="Pawlowska J."/>
        </authorList>
    </citation>
    <scope>NUCLEOTIDE SEQUENCE</scope>
    <source>
        <strain evidence="1">WA0000067209</strain>
    </source>
</reference>
<name>A0A8H7Q6T7_MORIS</name>
<sequence>MHSQSAYKHVPHLWLRPGKSNRPITVDPGQPVCVRVAVPPIQYGYNQSHIRETNITLGHKMDSLIVWLHNETNGTRKVLKMKPWGGYNSWSGESHRTAQGLPEYDIRVYEAEVQIYDSGEYTFDGIVEKRLHGKTSPWRLQRPPHTISVRSKATPHARSAESYHKLPLCYNSDNEGRWMSKVAGLTDITSKRDRKVFTVQRDDKQLSWIPYDCKHDVLKFQSLRQCLTRTAKRVHWFVDQEDRGVYLRKFWSYGRWCSRQDAWRERCACADSSNDWDMMTTNARVVNIELMNQTIYNERMIERHGVASKERVDSVIGISPAPSSTIRPDIAVEDDPSITAIKFGGLLRSTTRHTFGRDPFEASYREYLKDKQRFRKPDLVIVGLPLRDIRVLSFEEFDTRLTRLIEDFNYRYSVIPIIYKSFRYSCCGKEDLTSDIIERYEEHTRNRFVKELNAEVWDTWTMSKDWATTSYYIDNQQCPKSHAIAQGLIDAENHVLLNAICNQLSG</sequence>
<evidence type="ECO:0000313" key="1">
    <source>
        <dbReference type="EMBL" id="KAG2186169.1"/>
    </source>
</evidence>
<comment type="caution">
    <text evidence="1">The sequence shown here is derived from an EMBL/GenBank/DDBJ whole genome shotgun (WGS) entry which is preliminary data.</text>
</comment>
<proteinExistence type="predicted"/>
<organism evidence="1 2">
    <name type="scientific">Mortierella isabellina</name>
    <name type="common">Filamentous fungus</name>
    <name type="synonym">Umbelopsis isabellina</name>
    <dbReference type="NCBI Taxonomy" id="91625"/>
    <lineage>
        <taxon>Eukaryota</taxon>
        <taxon>Fungi</taxon>
        <taxon>Fungi incertae sedis</taxon>
        <taxon>Mucoromycota</taxon>
        <taxon>Mucoromycotina</taxon>
        <taxon>Umbelopsidomycetes</taxon>
        <taxon>Umbelopsidales</taxon>
        <taxon>Umbelopsidaceae</taxon>
        <taxon>Umbelopsis</taxon>
    </lineage>
</organism>
<dbReference type="OrthoDB" id="2104804at2759"/>
<protein>
    <submittedName>
        <fullName evidence="1">Uncharacterized protein</fullName>
    </submittedName>
</protein>
<gene>
    <name evidence="1" type="ORF">INT43_002607</name>
</gene>